<keyword evidence="2" id="KW-1185">Reference proteome</keyword>
<evidence type="ECO:0000313" key="2">
    <source>
        <dbReference type="Proteomes" id="UP000011885"/>
    </source>
</evidence>
<gene>
    <name evidence="1" type="ORF">RSSM_03909</name>
</gene>
<accession>M5TZL3</accession>
<organism evidence="1 2">
    <name type="scientific">Rhodopirellula sallentina SM41</name>
    <dbReference type="NCBI Taxonomy" id="1263870"/>
    <lineage>
        <taxon>Bacteria</taxon>
        <taxon>Pseudomonadati</taxon>
        <taxon>Planctomycetota</taxon>
        <taxon>Planctomycetia</taxon>
        <taxon>Pirellulales</taxon>
        <taxon>Pirellulaceae</taxon>
        <taxon>Rhodopirellula</taxon>
    </lineage>
</organism>
<dbReference type="AlphaFoldDB" id="M5TZL3"/>
<evidence type="ECO:0000313" key="1">
    <source>
        <dbReference type="EMBL" id="EMI54647.1"/>
    </source>
</evidence>
<dbReference type="Proteomes" id="UP000011885">
    <property type="component" value="Unassembled WGS sequence"/>
</dbReference>
<dbReference type="EMBL" id="ANOH01000267">
    <property type="protein sequence ID" value="EMI54647.1"/>
    <property type="molecule type" value="Genomic_DNA"/>
</dbReference>
<sequence length="295" mass="33293">MSDNYQTDLPTRKYEWGLVRCVGELASVDAVHLKGLKTYRSFAREAIMLLQILHRGRSVSEQLKALDLLERLCQLYIDGYGFDFDVDETIWAVTSHLFTDEQIENSDWPSNVDIHPTTLRAMCFYARVENLEEDDRRQNRYSVARNLWVGCAAARKLHNEISPFFDMGYFRDQVLCSVQFWRRKLGKALSVMNWVDDVFNPISTIEAPTRVSSPLMPNDRHILIAMVQLGATGNASPIASGEILSRAGVPESGTVWDNLRLNGLVDAKAGVGRWLTGRGFTIAKNLYTSNGLSPS</sequence>
<comment type="caution">
    <text evidence="1">The sequence shown here is derived from an EMBL/GenBank/DDBJ whole genome shotgun (WGS) entry which is preliminary data.</text>
</comment>
<proteinExistence type="predicted"/>
<dbReference type="RefSeq" id="WP_008681730.1">
    <property type="nucleotide sequence ID" value="NZ_ANOH01000267.1"/>
</dbReference>
<dbReference type="PATRIC" id="fig|1263870.3.peg.4141"/>
<reference evidence="1 2" key="1">
    <citation type="journal article" date="2013" name="Mar. Genomics">
        <title>Expression of sulfatases in Rhodopirellula baltica and the diversity of sulfatases in the genus Rhodopirellula.</title>
        <authorList>
            <person name="Wegner C.E."/>
            <person name="Richter-Heitmann T."/>
            <person name="Klindworth A."/>
            <person name="Klockow C."/>
            <person name="Richter M."/>
            <person name="Achstetter T."/>
            <person name="Glockner F.O."/>
            <person name="Harder J."/>
        </authorList>
    </citation>
    <scope>NUCLEOTIDE SEQUENCE [LARGE SCALE GENOMIC DNA]</scope>
    <source>
        <strain evidence="1 2">SM41</strain>
    </source>
</reference>
<name>M5TZL3_9BACT</name>
<protein>
    <submittedName>
        <fullName evidence="1">Uncharacterized protein</fullName>
    </submittedName>
</protein>